<sequence length="489" mass="54072">MDRSSPNNVFTGFIEHDPQGPYSYSHYSTTYSPNTREILLTLTWHAFPDRYTTLTTLIECRGVQPDPYILMVHGWVCLRLQEVSGGLAMLMKAQGMVGIGADPLVDARICAIRSEVEWYLMLHCVAWATPGENNEFAALWRPYQPFAISTETLYRISVSLEEVGKMRAALRERFGQASAKGYLHLTAAYTNEIEGVFHLEPDSRRLCIAHEVTPGSISITRRTATLGSGSAEKIVKIISDTKASLEAARNRLRISAEPLTVEDLCRLHATALKSSCISVESGEETLVSPGALRKQTVGIYTGKEGGGYSIVQVCPPWKVEAELTRLMNDIQALIRDSQGDPTMLLAIAAWGHNAFENIHPFPDGNGRVGRLLFSMILGATGSVGDGGEVEGLEFMTIAPGSEYEDYIEALRAWDSEGGLDAMIDRILLNWVESLFHVRWTETLEYFLLHSTIILMQRVNDDPMSYGLSFGKGPRAKSLRSALAYTIPGE</sequence>
<evidence type="ECO:0000256" key="1">
    <source>
        <dbReference type="PIRSR" id="PIRSR640198-1"/>
    </source>
</evidence>
<proteinExistence type="predicted"/>
<evidence type="ECO:0000313" key="4">
    <source>
        <dbReference type="EMBL" id="RPA85473.1"/>
    </source>
</evidence>
<evidence type="ECO:0000256" key="2">
    <source>
        <dbReference type="PIRSR" id="PIRSR640198-2"/>
    </source>
</evidence>
<dbReference type="GO" id="GO:0005524">
    <property type="term" value="F:ATP binding"/>
    <property type="evidence" value="ECO:0007669"/>
    <property type="project" value="UniProtKB-KW"/>
</dbReference>
<dbReference type="OrthoDB" id="439046at2759"/>
<gene>
    <name evidence="4" type="ORF">BJ508DRAFT_302744</name>
</gene>
<dbReference type="SUPFAM" id="SSF140931">
    <property type="entry name" value="Fic-like"/>
    <property type="match status" value="1"/>
</dbReference>
<protein>
    <recommendedName>
        <fullName evidence="3">Fido domain-containing protein</fullName>
    </recommendedName>
</protein>
<keyword evidence="2" id="KW-0547">Nucleotide-binding</keyword>
<dbReference type="AlphaFoldDB" id="A0A3N4IH47"/>
<dbReference type="Pfam" id="PF02661">
    <property type="entry name" value="Fic"/>
    <property type="match status" value="1"/>
</dbReference>
<dbReference type="Gene3D" id="1.10.3290.10">
    <property type="entry name" value="Fido-like domain"/>
    <property type="match status" value="1"/>
</dbReference>
<dbReference type="PANTHER" id="PTHR13504:SF38">
    <property type="entry name" value="FIDO DOMAIN-CONTAINING PROTEIN"/>
    <property type="match status" value="1"/>
</dbReference>
<feature type="active site" evidence="1">
    <location>
        <position position="359"/>
    </location>
</feature>
<name>A0A3N4IH47_ASCIM</name>
<dbReference type="PANTHER" id="PTHR13504">
    <property type="entry name" value="FIDO DOMAIN-CONTAINING PROTEIN DDB_G0283145"/>
    <property type="match status" value="1"/>
</dbReference>
<evidence type="ECO:0000259" key="3">
    <source>
        <dbReference type="PROSITE" id="PS51459"/>
    </source>
</evidence>
<dbReference type="PROSITE" id="PS51459">
    <property type="entry name" value="FIDO"/>
    <property type="match status" value="1"/>
</dbReference>
<organism evidence="4 5">
    <name type="scientific">Ascobolus immersus RN42</name>
    <dbReference type="NCBI Taxonomy" id="1160509"/>
    <lineage>
        <taxon>Eukaryota</taxon>
        <taxon>Fungi</taxon>
        <taxon>Dikarya</taxon>
        <taxon>Ascomycota</taxon>
        <taxon>Pezizomycotina</taxon>
        <taxon>Pezizomycetes</taxon>
        <taxon>Pezizales</taxon>
        <taxon>Ascobolaceae</taxon>
        <taxon>Ascobolus</taxon>
    </lineage>
</organism>
<dbReference type="InterPro" id="IPR036597">
    <property type="entry name" value="Fido-like_dom_sf"/>
</dbReference>
<dbReference type="EMBL" id="ML119653">
    <property type="protein sequence ID" value="RPA85473.1"/>
    <property type="molecule type" value="Genomic_DNA"/>
</dbReference>
<dbReference type="InterPro" id="IPR003812">
    <property type="entry name" value="Fido"/>
</dbReference>
<reference evidence="4 5" key="1">
    <citation type="journal article" date="2018" name="Nat. Ecol. Evol.">
        <title>Pezizomycetes genomes reveal the molecular basis of ectomycorrhizal truffle lifestyle.</title>
        <authorList>
            <person name="Murat C."/>
            <person name="Payen T."/>
            <person name="Noel B."/>
            <person name="Kuo A."/>
            <person name="Morin E."/>
            <person name="Chen J."/>
            <person name="Kohler A."/>
            <person name="Krizsan K."/>
            <person name="Balestrini R."/>
            <person name="Da Silva C."/>
            <person name="Montanini B."/>
            <person name="Hainaut M."/>
            <person name="Levati E."/>
            <person name="Barry K.W."/>
            <person name="Belfiori B."/>
            <person name="Cichocki N."/>
            <person name="Clum A."/>
            <person name="Dockter R.B."/>
            <person name="Fauchery L."/>
            <person name="Guy J."/>
            <person name="Iotti M."/>
            <person name="Le Tacon F."/>
            <person name="Lindquist E.A."/>
            <person name="Lipzen A."/>
            <person name="Malagnac F."/>
            <person name="Mello A."/>
            <person name="Molinier V."/>
            <person name="Miyauchi S."/>
            <person name="Poulain J."/>
            <person name="Riccioni C."/>
            <person name="Rubini A."/>
            <person name="Sitrit Y."/>
            <person name="Splivallo R."/>
            <person name="Traeger S."/>
            <person name="Wang M."/>
            <person name="Zifcakova L."/>
            <person name="Wipf D."/>
            <person name="Zambonelli A."/>
            <person name="Paolocci F."/>
            <person name="Nowrousian M."/>
            <person name="Ottonello S."/>
            <person name="Baldrian P."/>
            <person name="Spatafora J.W."/>
            <person name="Henrissat B."/>
            <person name="Nagy L.G."/>
            <person name="Aury J.M."/>
            <person name="Wincker P."/>
            <person name="Grigoriev I.V."/>
            <person name="Bonfante P."/>
            <person name="Martin F.M."/>
        </authorList>
    </citation>
    <scope>NUCLEOTIDE SEQUENCE [LARGE SCALE GENOMIC DNA]</scope>
    <source>
        <strain evidence="4 5">RN42</strain>
    </source>
</reference>
<feature type="binding site" evidence="2">
    <location>
        <begin position="363"/>
        <end position="370"/>
    </location>
    <ligand>
        <name>ATP</name>
        <dbReference type="ChEBI" id="CHEBI:30616"/>
    </ligand>
</feature>
<feature type="domain" description="Fido" evidence="3">
    <location>
        <begin position="259"/>
        <end position="428"/>
    </location>
</feature>
<keyword evidence="2" id="KW-0067">ATP-binding</keyword>
<dbReference type="STRING" id="1160509.A0A3N4IH47"/>
<evidence type="ECO:0000313" key="5">
    <source>
        <dbReference type="Proteomes" id="UP000275078"/>
    </source>
</evidence>
<keyword evidence="5" id="KW-1185">Reference proteome</keyword>
<dbReference type="InterPro" id="IPR040198">
    <property type="entry name" value="Fido_containing"/>
</dbReference>
<dbReference type="Proteomes" id="UP000275078">
    <property type="component" value="Unassembled WGS sequence"/>
</dbReference>
<accession>A0A3N4IH47</accession>